<keyword evidence="1" id="KW-0732">Signal</keyword>
<organism evidence="2 3">
    <name type="scientific">Burkholderia pyrrocinia</name>
    <name type="common">Pseudomonas pyrrocinia</name>
    <dbReference type="NCBI Taxonomy" id="60550"/>
    <lineage>
        <taxon>Bacteria</taxon>
        <taxon>Pseudomonadati</taxon>
        <taxon>Pseudomonadota</taxon>
        <taxon>Betaproteobacteria</taxon>
        <taxon>Burkholderiales</taxon>
        <taxon>Burkholderiaceae</taxon>
        <taxon>Burkholderia</taxon>
        <taxon>Burkholderia cepacia complex</taxon>
    </lineage>
</organism>
<evidence type="ECO:0000313" key="3">
    <source>
        <dbReference type="Proteomes" id="UP001484179"/>
    </source>
</evidence>
<feature type="signal peptide" evidence="1">
    <location>
        <begin position="1"/>
        <end position="19"/>
    </location>
</feature>
<reference evidence="2 3" key="1">
    <citation type="submission" date="2024-04" db="EMBL/GenBank/DDBJ databases">
        <title>Biological Control Activity of Plant Growth Promoting Rhizobacteria Burkholderia pyrrocinia BX1 against Tobacco black shank Introduction Tobacco black shank (TBS) caused by the oomycete Phytophthora. nicotianae (P. nicotianae) has become a destructive soil.</title>
        <authorList>
            <person name="Liu X."/>
            <person name="Shu C."/>
        </authorList>
    </citation>
    <scope>NUCLEOTIDE SEQUENCE [LARGE SCALE GENOMIC DNA]</scope>
    <source>
        <strain evidence="2 3">BX1</strain>
    </source>
</reference>
<dbReference type="Proteomes" id="UP001484179">
    <property type="component" value="Chromosome 1"/>
</dbReference>
<evidence type="ECO:0000313" key="2">
    <source>
        <dbReference type="EMBL" id="WZW52827.1"/>
    </source>
</evidence>
<dbReference type="EMBL" id="CP150849">
    <property type="protein sequence ID" value="WZW52827.1"/>
    <property type="molecule type" value="Genomic_DNA"/>
</dbReference>
<evidence type="ECO:0000256" key="1">
    <source>
        <dbReference type="SAM" id="SignalP"/>
    </source>
</evidence>
<accession>A0ABZ3BCE0</accession>
<dbReference type="RefSeq" id="WP_342307176.1">
    <property type="nucleotide sequence ID" value="NZ_CP150849.1"/>
</dbReference>
<sequence length="498" mass="54205">MKKFLFLVLTITFPIFVSAAGDRNDQIISALYSKLEGILGVGDYEAANGASMLILAAPGLPVDATLNPNSLGDRKKIVELFDVAPQASWIYRASATKISDVYQAILSNHEPALTSLTVAQKNQLAAAQKIIYKNSNHAAYSDAYNRYSSARTDLAIALQNVQDFQRNHPDDSIPVQLSDKLEVARDNFNLLGDKNTIIAAKATIDNLENLNPEVYWGALAERFDQNTFNFGASKIPVYEFSPSYPQWSDQSQSWTNYSLSDADIESHASSSHSSISGGVGGGWGLWSFGGAYGHSETATHIDIDGKDFSLQFELLRVSVFRPWMDAAVFHSQTWQWQPEKEYSNKLISDGADIDNGGTPKGLMPLLPLQIILARNVTLTAKWTTDIKNTFDSQTNTSVRGGWGPFSGSYNRTDSNSSSDGSIKISGGTITFPKPQVIGFLVEALPRSPDRLPGLKFASDQSTNVGGLILNGAAAKNYNATINRNKLLLESASKALSVK</sequence>
<feature type="chain" id="PRO_5047196644" evidence="1">
    <location>
        <begin position="20"/>
        <end position="498"/>
    </location>
</feature>
<proteinExistence type="predicted"/>
<gene>
    <name evidence="2" type="ORF">WN985_10485</name>
</gene>
<name>A0ABZ3BCE0_BURPY</name>
<protein>
    <submittedName>
        <fullName evidence="2">Uncharacterized protein</fullName>
    </submittedName>
</protein>
<keyword evidence="3" id="KW-1185">Reference proteome</keyword>